<evidence type="ECO:0000313" key="2">
    <source>
        <dbReference type="EMBL" id="CAA7268999.1"/>
    </source>
</evidence>
<dbReference type="EMBL" id="CACVBS010000073">
    <property type="protein sequence ID" value="CAA7268999.1"/>
    <property type="molecule type" value="Genomic_DNA"/>
</dbReference>
<dbReference type="AlphaFoldDB" id="A0A8S0VTS4"/>
<gene>
    <name evidence="2" type="ORF">AAE3_LOCUS11288</name>
</gene>
<organism evidence="2 3">
    <name type="scientific">Cyclocybe aegerita</name>
    <name type="common">Black poplar mushroom</name>
    <name type="synonym">Agrocybe aegerita</name>
    <dbReference type="NCBI Taxonomy" id="1973307"/>
    <lineage>
        <taxon>Eukaryota</taxon>
        <taxon>Fungi</taxon>
        <taxon>Dikarya</taxon>
        <taxon>Basidiomycota</taxon>
        <taxon>Agaricomycotina</taxon>
        <taxon>Agaricomycetes</taxon>
        <taxon>Agaricomycetidae</taxon>
        <taxon>Agaricales</taxon>
        <taxon>Agaricineae</taxon>
        <taxon>Bolbitiaceae</taxon>
        <taxon>Cyclocybe</taxon>
    </lineage>
</organism>
<protein>
    <submittedName>
        <fullName evidence="2">Uncharacterized protein</fullName>
    </submittedName>
</protein>
<dbReference type="Proteomes" id="UP000467700">
    <property type="component" value="Unassembled WGS sequence"/>
</dbReference>
<evidence type="ECO:0000256" key="1">
    <source>
        <dbReference type="SAM" id="MobiDB-lite"/>
    </source>
</evidence>
<feature type="compositionally biased region" description="Polar residues" evidence="1">
    <location>
        <begin position="76"/>
        <end position="88"/>
    </location>
</feature>
<accession>A0A8S0VTS4</accession>
<feature type="compositionally biased region" description="Polar residues" evidence="1">
    <location>
        <begin position="108"/>
        <end position="133"/>
    </location>
</feature>
<sequence length="229" mass="24884">MAYQAVLPPQHYVLSAPNFSQHLTLPSFQHLQINMGFQNMYQATYNQQLHPSNNLPPEPNIFREVVMTDTTAYTVNTAPESVAPSSGTGKKRKGMSNRGAAAKRRNTEQTASGPCATAQQPVPGSSSTQLPSQAVSGVGLNTVPASTQSNDTSAVHPCLAHASGPSAYSWKIALDKIHKNNMTLATDIWYFTQGLKSNIRPETMPEKETLTEERPSPKQYSHLGCILCT</sequence>
<proteinExistence type="predicted"/>
<keyword evidence="3" id="KW-1185">Reference proteome</keyword>
<feature type="region of interest" description="Disordered" evidence="1">
    <location>
        <begin position="76"/>
        <end position="133"/>
    </location>
</feature>
<reference evidence="2 3" key="1">
    <citation type="submission" date="2020-01" db="EMBL/GenBank/DDBJ databases">
        <authorList>
            <person name="Gupta K D."/>
        </authorList>
    </citation>
    <scope>NUCLEOTIDE SEQUENCE [LARGE SCALE GENOMIC DNA]</scope>
</reference>
<dbReference type="OrthoDB" id="10659465at2759"/>
<name>A0A8S0VTS4_CYCAE</name>
<evidence type="ECO:0000313" key="3">
    <source>
        <dbReference type="Proteomes" id="UP000467700"/>
    </source>
</evidence>
<comment type="caution">
    <text evidence="2">The sequence shown here is derived from an EMBL/GenBank/DDBJ whole genome shotgun (WGS) entry which is preliminary data.</text>
</comment>